<evidence type="ECO:0000313" key="4">
    <source>
        <dbReference type="EMBL" id="MEU1954420.1"/>
    </source>
</evidence>
<protein>
    <submittedName>
        <fullName evidence="4">Helix-turn-helix domain-containing protein</fullName>
    </submittedName>
</protein>
<dbReference type="SUPFAM" id="SSF46689">
    <property type="entry name" value="Homeodomain-like"/>
    <property type="match status" value="1"/>
</dbReference>
<organism evidence="4 5">
    <name type="scientific">Nocardia rhamnosiphila</name>
    <dbReference type="NCBI Taxonomy" id="426716"/>
    <lineage>
        <taxon>Bacteria</taxon>
        <taxon>Bacillati</taxon>
        <taxon>Actinomycetota</taxon>
        <taxon>Actinomycetes</taxon>
        <taxon>Mycobacteriales</taxon>
        <taxon>Nocardiaceae</taxon>
        <taxon>Nocardia</taxon>
    </lineage>
</organism>
<accession>A0ABV2WU53</accession>
<keyword evidence="2" id="KW-0804">Transcription</keyword>
<evidence type="ECO:0000256" key="2">
    <source>
        <dbReference type="ARBA" id="ARBA00023163"/>
    </source>
</evidence>
<dbReference type="PANTHER" id="PTHR43130:SF11">
    <property type="entry name" value="TRANSCRIPTIONAL REGULATORY PROTEIN"/>
    <property type="match status" value="1"/>
</dbReference>
<reference evidence="4 5" key="1">
    <citation type="submission" date="2024-06" db="EMBL/GenBank/DDBJ databases">
        <title>The Natural Products Discovery Center: Release of the First 8490 Sequenced Strains for Exploring Actinobacteria Biosynthetic Diversity.</title>
        <authorList>
            <person name="Kalkreuter E."/>
            <person name="Kautsar S.A."/>
            <person name="Yang D."/>
            <person name="Bader C.D."/>
            <person name="Teijaro C.N."/>
            <person name="Fluegel L."/>
            <person name="Davis C.M."/>
            <person name="Simpson J.R."/>
            <person name="Lauterbach L."/>
            <person name="Steele A.D."/>
            <person name="Gui C."/>
            <person name="Meng S."/>
            <person name="Li G."/>
            <person name="Viehrig K."/>
            <person name="Ye F."/>
            <person name="Su P."/>
            <person name="Kiefer A.F."/>
            <person name="Nichols A."/>
            <person name="Cepeda A.J."/>
            <person name="Yan W."/>
            <person name="Fan B."/>
            <person name="Jiang Y."/>
            <person name="Adhikari A."/>
            <person name="Zheng C.-J."/>
            <person name="Schuster L."/>
            <person name="Cowan T.M."/>
            <person name="Smanski M.J."/>
            <person name="Chevrette M.G."/>
            <person name="De Carvalho L.P.S."/>
            <person name="Shen B."/>
        </authorList>
    </citation>
    <scope>NUCLEOTIDE SEQUENCE [LARGE SCALE GENOMIC DNA]</scope>
    <source>
        <strain evidence="4 5">NPDC019708</strain>
    </source>
</reference>
<evidence type="ECO:0000259" key="3">
    <source>
        <dbReference type="PROSITE" id="PS01124"/>
    </source>
</evidence>
<proteinExistence type="predicted"/>
<evidence type="ECO:0000313" key="5">
    <source>
        <dbReference type="Proteomes" id="UP001550628"/>
    </source>
</evidence>
<dbReference type="Pfam" id="PF12833">
    <property type="entry name" value="HTH_18"/>
    <property type="match status" value="1"/>
</dbReference>
<dbReference type="Gene3D" id="3.40.50.880">
    <property type="match status" value="1"/>
</dbReference>
<dbReference type="SUPFAM" id="SSF52317">
    <property type="entry name" value="Class I glutamine amidotransferase-like"/>
    <property type="match status" value="1"/>
</dbReference>
<dbReference type="InterPro" id="IPR018060">
    <property type="entry name" value="HTH_AraC"/>
</dbReference>
<dbReference type="EMBL" id="JBEYBF010000015">
    <property type="protein sequence ID" value="MEU1954420.1"/>
    <property type="molecule type" value="Genomic_DNA"/>
</dbReference>
<dbReference type="Pfam" id="PF01965">
    <property type="entry name" value="DJ-1_PfpI"/>
    <property type="match status" value="1"/>
</dbReference>
<dbReference type="InterPro" id="IPR002818">
    <property type="entry name" value="DJ-1/PfpI"/>
</dbReference>
<dbReference type="PROSITE" id="PS01124">
    <property type="entry name" value="HTH_ARAC_FAMILY_2"/>
    <property type="match status" value="1"/>
</dbReference>
<name>A0ABV2WU53_9NOCA</name>
<comment type="caution">
    <text evidence="4">The sequence shown here is derived from an EMBL/GenBank/DDBJ whole genome shotgun (WGS) entry which is preliminary data.</text>
</comment>
<dbReference type="Proteomes" id="UP001550628">
    <property type="component" value="Unassembled WGS sequence"/>
</dbReference>
<sequence length="324" mass="34817">MDVTIFVVDGIADFGFAALLETFATANAMRTTLDAPPEPWRVRVASLGTEIRSGHGHTVPTIPLGELTDDPDLLLIPAVSALEADALIQLVSAPGNAAVLDRIRGMHAAGARLGAACTGTFLLAESGVLNGCRATTSWWLGPSFRRRYPEVELDESVTLCRGERVTTAGASLSHLDLALSFVHARSPALADLAGRYLADGNRRTQANFAVPEVIAAGHSLTSGFERWVREHIGEGFRISRAAAELGVTERSLQRATQAELGRSPRDFVDDIRLERAAHLLRTTALTVDTVAAKVGYLNGGTLRNLVRRRRGMSMAEFRSAGPVW</sequence>
<evidence type="ECO:0000256" key="1">
    <source>
        <dbReference type="ARBA" id="ARBA00023015"/>
    </source>
</evidence>
<feature type="domain" description="HTH araC/xylS-type" evidence="3">
    <location>
        <begin position="222"/>
        <end position="320"/>
    </location>
</feature>
<dbReference type="SMART" id="SM00342">
    <property type="entry name" value="HTH_ARAC"/>
    <property type="match status" value="1"/>
</dbReference>
<dbReference type="InterPro" id="IPR029062">
    <property type="entry name" value="Class_I_gatase-like"/>
</dbReference>
<dbReference type="RefSeq" id="WP_356958324.1">
    <property type="nucleotide sequence ID" value="NZ_JBEYBD010000012.1"/>
</dbReference>
<dbReference type="InterPro" id="IPR052158">
    <property type="entry name" value="INH-QAR"/>
</dbReference>
<dbReference type="InterPro" id="IPR009057">
    <property type="entry name" value="Homeodomain-like_sf"/>
</dbReference>
<gene>
    <name evidence="4" type="ORF">ABZ510_21465</name>
</gene>
<dbReference type="Gene3D" id="1.10.10.60">
    <property type="entry name" value="Homeodomain-like"/>
    <property type="match status" value="1"/>
</dbReference>
<dbReference type="PANTHER" id="PTHR43130">
    <property type="entry name" value="ARAC-FAMILY TRANSCRIPTIONAL REGULATOR"/>
    <property type="match status" value="1"/>
</dbReference>
<keyword evidence="5" id="KW-1185">Reference proteome</keyword>
<keyword evidence="1" id="KW-0805">Transcription regulation</keyword>